<dbReference type="Proteomes" id="UP001470230">
    <property type="component" value="Unassembled WGS sequence"/>
</dbReference>
<protein>
    <submittedName>
        <fullName evidence="1">Uncharacterized protein</fullName>
    </submittedName>
</protein>
<gene>
    <name evidence="1" type="ORF">M9Y10_042817</name>
</gene>
<keyword evidence="2" id="KW-1185">Reference proteome</keyword>
<accession>A0ABR2JY74</accession>
<proteinExistence type="predicted"/>
<evidence type="ECO:0000313" key="2">
    <source>
        <dbReference type="Proteomes" id="UP001470230"/>
    </source>
</evidence>
<evidence type="ECO:0000313" key="1">
    <source>
        <dbReference type="EMBL" id="KAK8883719.1"/>
    </source>
</evidence>
<organism evidence="1 2">
    <name type="scientific">Tritrichomonas musculus</name>
    <dbReference type="NCBI Taxonomy" id="1915356"/>
    <lineage>
        <taxon>Eukaryota</taxon>
        <taxon>Metamonada</taxon>
        <taxon>Parabasalia</taxon>
        <taxon>Tritrichomonadida</taxon>
        <taxon>Tritrichomonadidae</taxon>
        <taxon>Tritrichomonas</taxon>
    </lineage>
</organism>
<name>A0ABR2JY74_9EUKA</name>
<comment type="caution">
    <text evidence="1">The sequence shown here is derived from an EMBL/GenBank/DDBJ whole genome shotgun (WGS) entry which is preliminary data.</text>
</comment>
<dbReference type="EMBL" id="JAPFFF010000008">
    <property type="protein sequence ID" value="KAK8883719.1"/>
    <property type="molecule type" value="Genomic_DNA"/>
</dbReference>
<reference evidence="1 2" key="1">
    <citation type="submission" date="2024-04" db="EMBL/GenBank/DDBJ databases">
        <title>Tritrichomonas musculus Genome.</title>
        <authorList>
            <person name="Alves-Ferreira E."/>
            <person name="Grigg M."/>
            <person name="Lorenzi H."/>
            <person name="Galac M."/>
        </authorList>
    </citation>
    <scope>NUCLEOTIDE SEQUENCE [LARGE SCALE GENOMIC DNA]</scope>
    <source>
        <strain evidence="1 2">EAF2021</strain>
    </source>
</reference>
<sequence length="610" mass="71823">MIQEQLTIDTLNQLESNIAILFFQKHINDLKEEQIKGINMTNPEISAIFIQNKTDLLSREQIGQIFNLDTHKINSILKQTNPKLKFKSYLRLKKKFEYIPEPIFNSVINFKSIDDIIEILEENLQDQINPENVIKIDITKLKKLVPEELMVKLTKSRADFFKDEQIHLLNLKNLEITIIILDKKLQDKLLKDQVQDIALEKLNEIQLKILFVSKFNDFSNNQLNSKEVLNILPKIPDKDIISLLEKRVGDLGREQIQNINVGNVKIASILVIERSKDISKTQIQKMDLFLKSPLQKEIWNKSPNLSGLYYLRINHRYSDMSDDQLNNCLNFNYIDNIKEILFEQIETRILKKNIEKILIDQLYQNINYNMFASFFNSFYSKFSNSQIQTLDTNDSNIANLIIQNNLFSNLNDAQQIQFNKNVLYQCSDSILVSFVNNPWKNLNDCLVSGLLLYRYYSNDIKNDSLIKFKEDLFNQKKYDDIFFAKLIFIAQKNFSSKGIMFANISKNFFEDFSEMKSLKKLGKKESIQIDYKYFSITPEDMTFFFWKVFQNLNIDDVDRLLHKNPFSNFSSEYKNKLDNIRIIKILNNEGKFQKFLHVSEPEDGVFSLFN</sequence>